<dbReference type="AlphaFoldDB" id="A0ABD1UXU1"/>
<dbReference type="PANTHER" id="PTHR15555:SF0">
    <property type="entry name" value="ZINC FINGER HIT DOMAIN-CONTAINING PROTEIN 2"/>
    <property type="match status" value="1"/>
</dbReference>
<protein>
    <submittedName>
        <fullName evidence="1">HIT-type Zinc finger family protein</fullName>
    </submittedName>
</protein>
<dbReference type="Proteomes" id="UP001604277">
    <property type="component" value="Unassembled WGS sequence"/>
</dbReference>
<evidence type="ECO:0000313" key="2">
    <source>
        <dbReference type="Proteomes" id="UP001604277"/>
    </source>
</evidence>
<comment type="caution">
    <text evidence="1">The sequence shown here is derived from an EMBL/GenBank/DDBJ whole genome shotgun (WGS) entry which is preliminary data.</text>
</comment>
<accession>A0ABD1UXU1</accession>
<evidence type="ECO:0000313" key="1">
    <source>
        <dbReference type="EMBL" id="KAL2529218.1"/>
    </source>
</evidence>
<reference evidence="2" key="1">
    <citation type="submission" date="2024-07" db="EMBL/GenBank/DDBJ databases">
        <title>Two chromosome-level genome assemblies of Korean endemic species Abeliophyllum distichum and Forsythia ovata (Oleaceae).</title>
        <authorList>
            <person name="Jang H."/>
        </authorList>
    </citation>
    <scope>NUCLEOTIDE SEQUENCE [LARGE SCALE GENOMIC DNA]</scope>
</reference>
<name>A0ABD1UXU1_9LAMI</name>
<dbReference type="PANTHER" id="PTHR15555">
    <property type="entry name" value="ZINC FINGER HIT DOMAIN CONTAINING PROTEIN 2 PROTEIN FON -RELATED"/>
    <property type="match status" value="1"/>
</dbReference>
<sequence length="268" mass="30073">MLDILKRFHEEDETDSMDEDGSRISLDDLSAEEKKRFQRAVASGELSKLITPWDPWWLKPSAKSISLGRDGANCVQPLVKQEHALESAMVLLGVSSVLGRSGQPETVLEALLHCLERTSSTAYKHMGGLQYGLGLMNDRVIQAAKKELKLEKLQKSKNVEIKNKLKSNERKVYFIMCWIYEQPAEVWSSLAALVDAEKSSAMECAGSNRGTVIMDKVERTGKPSIKELPERENGNPGRKLVENYCLGYCGSCLTYLRELLLLRNPRLA</sequence>
<keyword evidence="2" id="KW-1185">Reference proteome</keyword>
<dbReference type="InterPro" id="IPR039646">
    <property type="entry name" value="ZNHIT2"/>
</dbReference>
<gene>
    <name evidence="1" type="ORF">Fot_21819</name>
</gene>
<organism evidence="1 2">
    <name type="scientific">Forsythia ovata</name>
    <dbReference type="NCBI Taxonomy" id="205694"/>
    <lineage>
        <taxon>Eukaryota</taxon>
        <taxon>Viridiplantae</taxon>
        <taxon>Streptophyta</taxon>
        <taxon>Embryophyta</taxon>
        <taxon>Tracheophyta</taxon>
        <taxon>Spermatophyta</taxon>
        <taxon>Magnoliopsida</taxon>
        <taxon>eudicotyledons</taxon>
        <taxon>Gunneridae</taxon>
        <taxon>Pentapetalae</taxon>
        <taxon>asterids</taxon>
        <taxon>lamiids</taxon>
        <taxon>Lamiales</taxon>
        <taxon>Oleaceae</taxon>
        <taxon>Forsythieae</taxon>
        <taxon>Forsythia</taxon>
    </lineage>
</organism>
<dbReference type="EMBL" id="JBFOLJ010000006">
    <property type="protein sequence ID" value="KAL2529218.1"/>
    <property type="molecule type" value="Genomic_DNA"/>
</dbReference>
<proteinExistence type="predicted"/>